<organism evidence="1 2">
    <name type="scientific">Nocardia implantans</name>
    <dbReference type="NCBI Taxonomy" id="3108168"/>
    <lineage>
        <taxon>Bacteria</taxon>
        <taxon>Bacillati</taxon>
        <taxon>Actinomycetota</taxon>
        <taxon>Actinomycetes</taxon>
        <taxon>Mycobacteriales</taxon>
        <taxon>Nocardiaceae</taxon>
        <taxon>Nocardia</taxon>
    </lineage>
</organism>
<evidence type="ECO:0000313" key="1">
    <source>
        <dbReference type="EMBL" id="MEB3513952.1"/>
    </source>
</evidence>
<accession>A0ABU6B311</accession>
<dbReference type="EMBL" id="JAYKYQ010000014">
    <property type="protein sequence ID" value="MEB3513952.1"/>
    <property type="molecule type" value="Genomic_DNA"/>
</dbReference>
<dbReference type="RefSeq" id="WP_195082959.1">
    <property type="nucleotide sequence ID" value="NZ_JAYESH010000015.1"/>
</dbReference>
<comment type="caution">
    <text evidence="1">The sequence shown here is derived from an EMBL/GenBank/DDBJ whole genome shotgun (WGS) entry which is preliminary data.</text>
</comment>
<proteinExistence type="predicted"/>
<reference evidence="1 2" key="1">
    <citation type="submission" date="2023-12" db="EMBL/GenBank/DDBJ databases">
        <title>novel species in genus Nocarida.</title>
        <authorList>
            <person name="Li Z."/>
        </authorList>
    </citation>
    <scope>NUCLEOTIDE SEQUENCE [LARGE SCALE GENOMIC DNA]</scope>
    <source>
        <strain evidence="1 2">CDC186</strain>
    </source>
</reference>
<keyword evidence="2" id="KW-1185">Reference proteome</keyword>
<dbReference type="Proteomes" id="UP001348098">
    <property type="component" value="Unassembled WGS sequence"/>
</dbReference>
<gene>
    <name evidence="1" type="ORF">U3653_28335</name>
</gene>
<protein>
    <submittedName>
        <fullName evidence="1">Uncharacterized protein</fullName>
    </submittedName>
</protein>
<evidence type="ECO:0000313" key="2">
    <source>
        <dbReference type="Proteomes" id="UP001348098"/>
    </source>
</evidence>
<name>A0ABU6B311_9NOCA</name>
<sequence>MWSRDTGGRKPTGHRVLLGVFRRITIPRADPTAPAVLNPTNHRDLAIILDNIRTQTTGAHIGDAIDAAGLTHSPRSGVQTTAGASTTYGAAVSQNAPDVSLDA</sequence>